<dbReference type="InterPro" id="IPR006134">
    <property type="entry name" value="DNA-dir_DNA_pol_B_multi_dom"/>
</dbReference>
<evidence type="ECO:0000313" key="17">
    <source>
        <dbReference type="EMBL" id="KAJ2687917.1"/>
    </source>
</evidence>
<keyword evidence="6" id="KW-0479">Metal-binding</keyword>
<dbReference type="InterPro" id="IPR056435">
    <property type="entry name" value="DPOD/Z_N"/>
</dbReference>
<evidence type="ECO:0000259" key="14">
    <source>
        <dbReference type="Pfam" id="PF03104"/>
    </source>
</evidence>
<dbReference type="PROSITE" id="PS00116">
    <property type="entry name" value="DNA_POLYMERASE_B"/>
    <property type="match status" value="1"/>
</dbReference>
<sequence>MADRRPAKPGECERAALEVQIGNIDYYMAPPTPADCALREPYNIFEEPLKQVPVIRIFGITRSEQQICLHIHRVWPYMYVAYDGARDIEAVRVFGYQLGLSLNHALNISLKDSSGSHHVAAVVPVKGVPFYGFCAGYRPFLKIFLAGPGMLARASSLLASGAVMGRRHEIFESHLSYTMQFLVDYNLYGVDWIRLDKVLYRSPLPERAASTGHPPVITDDTVPAMHRWVPQGVPSYLVYPAPPDRICRSELEADAVAADVANRRKVHERLLHHVFHEEKLDAHFGRLIHSLDSVWIDENHRRAQHGLDPLQPKNSQVLPGTPQPATQVSASGLRWSNHWRLHSLLQSALADDRRKCQQQSRNSQGDVMADMFGQYSSMGSTGKAVDELGVDALGVDSAWLSDWPTCREVDIGDIPLISRGNTGNLRFYAQLSSGPLPVRHADMAADSSKRLEPDLPQSAPAVHQEAPIETVTLPAVVDVELINCIEAGTHIGDTGDESTDSSELPRVWLSQPAASASEAEDFDDFGASLWEGGFPSIEVEDRVDTLSQMSNMTYSSRPPRRAIALPQLDGATDSDEGDGAAPSRRSRRSTSRRHETPNYGEPLRKGRRLVAPLCLAYSASPEADRPDVDTKHRRRGASSTLALQQAGDHPAKRASGRSTRAVRRASEHRSVSAGHSTIQTMYSPPGTSFTRRRCDAYVDIPHMEGQFLANFVKGRRGGQALTVASAADDGDRGCESGIFSVGCSSLNANLDSPGLEREGCRMAYTYRPVPPSIDRLVSMLSVYNLAEVVAPVPTFSDDENTPKRTKVYSGQRIRLSSRMPHSLPLFNPIYAHNKDYESLGGEYPHSMQKDRRHDMWEKEAIARLNRSVALASDSPQQWYGGWWQYSRAPPKAHLPAIECPIGAKAMVATPMQRRQRDQSDLKWSSVLGTISAYLGDTSQSAAAIVGAPMPSLPMAPATPMAVSKQLPTYQSAKVPMSLMSLEVVTRCRETAHADPSADELLSISASFVKHRSQGHTMRATHRDVVWTCGLSTESTARMGLSSRVEQRHLADELSMILALVEWTHENDPDILCGYEVQQSSWGYVIGRAEVAYNMQLCTVLSRIKGPPRKLQPQRFGRDKDSWGHRKGAAIAIAGRHILNIWRLMRSELSLTSYTFEKIAKEVLGEQRPRYPPHQLAAWCSNGPAVARMRALQHVLYRARAALRILDKTGIVVRAAEFASVIGIDFNSVLTRGSQLRVESLMARIAHPELYVLASPTRAQVAQQRAAECLPLVLEPQSRYYTDPVLVLDFQSLYPSIMIAYNYCFSTCLGSLEHTNDAATEGAEGAAGASRRLGFTNVHVPAGMLSALKDNVVVAPNGALFVKPAVRRGLLGRMLSEILESRVMLKGAMKQWGGSDGALFKKLDAWQLGLKLIANVTYGYAGASFSGRMPCVEIADAIVQSGRETLESAIRLIESKHATWGARVVYGDTDSVFVHLPGKSRQSAFRIGQEIADAVTKMNPAPVKLKFEKVYQPCILLTKKRYTGWMYTTAEQREPLLDVKGMELVRRDGCVATQRILEGTLDSLFRTNDLSLVKSYIATEITKLLRGELPLQEYIIAKEVRMGTYSGRTLPAHAKVAADDMQNDPRAEPQHGERVPYIVISGGRNARLVDRVVRPHQLLQRPELRVNSQYYVDKQVVPALDRVLSLIGVDVRAWVSEMPRRLRGSIYDAVLDTHSDSDSEASHGPDAGANQTALLQSSKRAALRTLDKFYNKRDCFLCGQAVTQPLLPPESTKPVDPSAARVCGDCSTHRPTMLASVGAIQQEASQALKAAYDECVACVGGLRADALLAAQSCDCLDCPTMFQRSALSRRYVAWHRASQALESGKSPRGWTHNQRNMQELELRQSLLGHDGCVNALSWSWDGQLLFSGSDDSTICVWRAAGDGSLLSRFSTGFAERVFDLKLLPAPNDHLLVACSMDASIKVFDVNRILTAANSAKVFANTARPSLDHTVDGSDYCVRTFAVHNAPVKRAAVIPDAPFEFLSCSEDGTARHFDIRERLPPSRLGPEPWQRGGHIVADYHRLHAELHALDVNVFHPYMFAVGGSLTSIMVHDRRMPCSGFDRNRRDPWDTNWEGDQCVIRLRRDRLSSKHTVHEKISDSTVTGLRFSRDVPNLVVGSWCYDHAYLFDLNHSPTYTSAIHGEGCLLGQVRERDAPSDPLSSLPLLKRMRSNEPALEPVLDIGGSSNSGKSRGDSHLASQDSSCGICCRAYHDLDHRDSPSRLAHAERGLAHVSFDAFVADMAEELLVPALGSISFAIRQLDGEGARPRPESLLALKSLDSIEHIDEFQGSLLAMGLDVGLDHDRARSLLYNNRACINATIFRQKWVRRFDAYLRYADLHAYDLGTIRHLSVEFRAIRSELESATRDCCIALGLNRYNILAHYNRLLISWDSMRLELLLRILELSPLVGHSAAFPPAPEHDNNEPLLNRLRAEFGDLSYRMREVHSRFQSECELVRKEVQLISCFTRVVDRAGKVDRSSAMLGCLVHSNERFFEVSSRLATVLCEDADLVLCMFDRGCDALAGVLLSSEANVVDRYALAMHELSMCWAALARNGGATRALLGDSGEQQRVFSIELFASAGQAIVEPHVYLWHRHFPSISDQRLERCGVLSGFGIYEMPTFPTDGIYRLCLDDEPTVDVELARLAHHRTDLATAEYHVGQTSAIALPAQDTGDVAHALPGRFYHGTSSTASSPSSGPDPENQPGLLTGNEWPRQTREYLPQHEIASDGSSPRPSLEGANQTGGDLALLRDKGCGRTVPVLSPCRRFKGHCNFQTIKDVNFLLDDYVASGSDDGSLFIWNRSTMEVVQIICGDSEVVNAIECHPELPIVAVSGIDSEVRIFGLSQGGPLPAHRDNFPLVTPQHFSESNITDWATKRAFANAVYARDPYEQALARSGHPALPTNIDIGEIIKHIPRPFPAVSSSRLWEQGRVMSQNEDMRLTGLTNASLTRGFILGNLLGADSSSSSSSSSGDDDDEDSSSSSNISIM</sequence>
<keyword evidence="4 17" id="KW-0808">Transferase</keyword>
<comment type="caution">
    <text evidence="17">The sequence shown here is derived from an EMBL/GenBank/DDBJ whole genome shotgun (WGS) entry which is preliminary data.</text>
</comment>
<keyword evidence="18" id="KW-1185">Reference proteome</keyword>
<dbReference type="Pfam" id="PF24055">
    <property type="entry name" value="POL3_N"/>
    <property type="match status" value="1"/>
</dbReference>
<keyword evidence="8" id="KW-0239">DNA-directed DNA polymerase</keyword>
<feature type="region of interest" description="Disordered" evidence="12">
    <location>
        <begin position="2712"/>
        <end position="2745"/>
    </location>
</feature>
<dbReference type="SMART" id="SM00320">
    <property type="entry name" value="WD40"/>
    <property type="match status" value="6"/>
</dbReference>
<dbReference type="PANTHER" id="PTHR45812">
    <property type="entry name" value="DNA POLYMERASE ZETA CATALYTIC SUBUNIT"/>
    <property type="match status" value="1"/>
</dbReference>
<feature type="region of interest" description="Disordered" evidence="12">
    <location>
        <begin position="621"/>
        <end position="685"/>
    </location>
</feature>
<keyword evidence="11" id="KW-0853">WD repeat</keyword>
<dbReference type="InterPro" id="IPR036397">
    <property type="entry name" value="RNaseH_sf"/>
</dbReference>
<evidence type="ECO:0000256" key="1">
    <source>
        <dbReference type="ARBA" id="ARBA00005755"/>
    </source>
</evidence>
<reference evidence="17" key="1">
    <citation type="submission" date="2022-07" db="EMBL/GenBank/DDBJ databases">
        <title>Phylogenomic reconstructions and comparative analyses of Kickxellomycotina fungi.</title>
        <authorList>
            <person name="Reynolds N.K."/>
            <person name="Stajich J.E."/>
            <person name="Barry K."/>
            <person name="Grigoriev I.V."/>
            <person name="Crous P."/>
            <person name="Smith M.E."/>
        </authorList>
    </citation>
    <scope>NUCLEOTIDE SEQUENCE</scope>
    <source>
        <strain evidence="17">CBS 109367</strain>
    </source>
</reference>
<dbReference type="SUPFAM" id="SSF56672">
    <property type="entry name" value="DNA/RNA polymerases"/>
    <property type="match status" value="1"/>
</dbReference>
<evidence type="ECO:0000256" key="2">
    <source>
        <dbReference type="ARBA" id="ARBA00012417"/>
    </source>
</evidence>
<dbReference type="InterPro" id="IPR017964">
    <property type="entry name" value="DNA-dir_DNA_pol_B_CS"/>
</dbReference>
<evidence type="ECO:0000256" key="3">
    <source>
        <dbReference type="ARBA" id="ARBA00021589"/>
    </source>
</evidence>
<dbReference type="InterPro" id="IPR012337">
    <property type="entry name" value="RNaseH-like_sf"/>
</dbReference>
<dbReference type="SUPFAM" id="SSF50978">
    <property type="entry name" value="WD40 repeat-like"/>
    <property type="match status" value="1"/>
</dbReference>
<dbReference type="GO" id="GO:0005634">
    <property type="term" value="C:nucleus"/>
    <property type="evidence" value="ECO:0007669"/>
    <property type="project" value="TreeGrafter"/>
</dbReference>
<dbReference type="InterPro" id="IPR042087">
    <property type="entry name" value="DNA_pol_B_thumb"/>
</dbReference>
<keyword evidence="5 17" id="KW-0548">Nucleotidyltransferase</keyword>
<dbReference type="GO" id="GO:0003887">
    <property type="term" value="F:DNA-directed DNA polymerase activity"/>
    <property type="evidence" value="ECO:0007669"/>
    <property type="project" value="UniProtKB-KW"/>
</dbReference>
<evidence type="ECO:0000256" key="10">
    <source>
        <dbReference type="ARBA" id="ARBA00049244"/>
    </source>
</evidence>
<dbReference type="SMART" id="SM00486">
    <property type="entry name" value="POLBc"/>
    <property type="match status" value="1"/>
</dbReference>
<dbReference type="Gene3D" id="3.30.420.10">
    <property type="entry name" value="Ribonuclease H-like superfamily/Ribonuclease H"/>
    <property type="match status" value="1"/>
</dbReference>
<dbReference type="CDD" id="cd05534">
    <property type="entry name" value="POLBc_zeta"/>
    <property type="match status" value="1"/>
</dbReference>
<feature type="domain" description="DNA polymerase zeta catalytic subunit N-terminal" evidence="16">
    <location>
        <begin position="17"/>
        <end position="72"/>
    </location>
</feature>
<feature type="repeat" description="WD" evidence="11">
    <location>
        <begin position="2820"/>
        <end position="2843"/>
    </location>
</feature>
<evidence type="ECO:0000259" key="16">
    <source>
        <dbReference type="Pfam" id="PF24065"/>
    </source>
</evidence>
<dbReference type="InterPro" id="IPR006172">
    <property type="entry name" value="DNA-dir_DNA_pol_B"/>
</dbReference>
<evidence type="ECO:0000256" key="12">
    <source>
        <dbReference type="SAM" id="MobiDB-lite"/>
    </source>
</evidence>
<feature type="compositionally biased region" description="Low complexity" evidence="12">
    <location>
        <begin position="2995"/>
        <end position="3004"/>
    </location>
</feature>
<dbReference type="GO" id="GO:0016035">
    <property type="term" value="C:zeta DNA polymerase complex"/>
    <property type="evidence" value="ECO:0007669"/>
    <property type="project" value="InterPro"/>
</dbReference>
<feature type="compositionally biased region" description="Polar residues" evidence="12">
    <location>
        <begin position="673"/>
        <end position="685"/>
    </location>
</feature>
<feature type="compositionally biased region" description="Basic residues" evidence="12">
    <location>
        <begin position="652"/>
        <end position="663"/>
    </location>
</feature>
<dbReference type="PRINTS" id="PR00106">
    <property type="entry name" value="DNAPOLB"/>
</dbReference>
<dbReference type="Gene3D" id="1.10.287.690">
    <property type="entry name" value="Helix hairpin bin"/>
    <property type="match status" value="1"/>
</dbReference>
<dbReference type="GO" id="GO:0003677">
    <property type="term" value="F:DNA binding"/>
    <property type="evidence" value="ECO:0007669"/>
    <property type="project" value="InterPro"/>
</dbReference>
<proteinExistence type="inferred from homology"/>
<feature type="region of interest" description="Disordered" evidence="12">
    <location>
        <begin position="2213"/>
        <end position="2232"/>
    </location>
</feature>
<evidence type="ECO:0000256" key="9">
    <source>
        <dbReference type="ARBA" id="ARBA00023204"/>
    </source>
</evidence>
<dbReference type="Pfam" id="PF00400">
    <property type="entry name" value="WD40"/>
    <property type="match status" value="3"/>
</dbReference>
<dbReference type="Proteomes" id="UP001151516">
    <property type="component" value="Unassembled WGS sequence"/>
</dbReference>
<accession>A0A9W8GJ09</accession>
<keyword evidence="7" id="KW-0227">DNA damage</keyword>
<feature type="domain" description="DNA-directed DNA polymerase family B exonuclease" evidence="14">
    <location>
        <begin position="967"/>
        <end position="1157"/>
    </location>
</feature>
<evidence type="ECO:0000259" key="13">
    <source>
        <dbReference type="Pfam" id="PF00136"/>
    </source>
</evidence>
<dbReference type="Pfam" id="PF03104">
    <property type="entry name" value="DNA_pol_B_exo1"/>
    <property type="match status" value="1"/>
</dbReference>
<dbReference type="Pfam" id="PF00136">
    <property type="entry name" value="DNA_pol_B"/>
    <property type="match status" value="1"/>
</dbReference>
<dbReference type="PROSITE" id="PS50082">
    <property type="entry name" value="WD_REPEATS_2"/>
    <property type="match status" value="2"/>
</dbReference>
<dbReference type="InterPro" id="IPR043502">
    <property type="entry name" value="DNA/RNA_pol_sf"/>
</dbReference>
<dbReference type="InterPro" id="IPR023211">
    <property type="entry name" value="DNA_pol_palm_dom_sf"/>
</dbReference>
<dbReference type="GO" id="GO:0000724">
    <property type="term" value="P:double-strand break repair via homologous recombination"/>
    <property type="evidence" value="ECO:0007669"/>
    <property type="project" value="TreeGrafter"/>
</dbReference>
<comment type="similarity">
    <text evidence="1">Belongs to the DNA polymerase type-B family.</text>
</comment>
<feature type="region of interest" description="Disordered" evidence="12">
    <location>
        <begin position="567"/>
        <end position="605"/>
    </location>
</feature>
<feature type="domain" description="DNA polymerase delta/zeta catalytic subunit N-terminal" evidence="15">
    <location>
        <begin position="74"/>
        <end position="150"/>
    </location>
</feature>
<evidence type="ECO:0000256" key="11">
    <source>
        <dbReference type="PROSITE-ProRule" id="PRU00221"/>
    </source>
</evidence>
<evidence type="ECO:0000313" key="18">
    <source>
        <dbReference type="Proteomes" id="UP001151516"/>
    </source>
</evidence>
<feature type="domain" description="DNA-directed DNA polymerase family B multifunctional" evidence="13">
    <location>
        <begin position="1223"/>
        <end position="1685"/>
    </location>
</feature>
<dbReference type="InterPro" id="IPR015943">
    <property type="entry name" value="WD40/YVTN_repeat-like_dom_sf"/>
</dbReference>
<dbReference type="EMBL" id="JANBTX010000059">
    <property type="protein sequence ID" value="KAJ2687917.1"/>
    <property type="molecule type" value="Genomic_DNA"/>
</dbReference>
<evidence type="ECO:0000256" key="4">
    <source>
        <dbReference type="ARBA" id="ARBA00022679"/>
    </source>
</evidence>
<dbReference type="EC" id="2.7.7.7" evidence="2"/>
<dbReference type="PANTHER" id="PTHR45812:SF1">
    <property type="entry name" value="DNA POLYMERASE ZETA CATALYTIC SUBUNIT"/>
    <property type="match status" value="1"/>
</dbReference>
<comment type="catalytic activity">
    <reaction evidence="10">
        <text>DNA(n) + a 2'-deoxyribonucleoside 5'-triphosphate = DNA(n+1) + diphosphate</text>
        <dbReference type="Rhea" id="RHEA:22508"/>
        <dbReference type="Rhea" id="RHEA-COMP:17339"/>
        <dbReference type="Rhea" id="RHEA-COMP:17340"/>
        <dbReference type="ChEBI" id="CHEBI:33019"/>
        <dbReference type="ChEBI" id="CHEBI:61560"/>
        <dbReference type="ChEBI" id="CHEBI:173112"/>
        <dbReference type="EC" id="2.7.7.7"/>
    </reaction>
</comment>
<dbReference type="InterPro" id="IPR036322">
    <property type="entry name" value="WD40_repeat_dom_sf"/>
</dbReference>
<gene>
    <name evidence="17" type="primary">REV3</name>
    <name evidence="17" type="ORF">IWW39_002608</name>
</gene>
<evidence type="ECO:0000256" key="8">
    <source>
        <dbReference type="ARBA" id="ARBA00022932"/>
    </source>
</evidence>
<dbReference type="GO" id="GO:0046872">
    <property type="term" value="F:metal ion binding"/>
    <property type="evidence" value="ECO:0007669"/>
    <property type="project" value="UniProtKB-KW"/>
</dbReference>
<dbReference type="GO" id="GO:0042276">
    <property type="term" value="P:error-prone translesion synthesis"/>
    <property type="evidence" value="ECO:0007669"/>
    <property type="project" value="TreeGrafter"/>
</dbReference>
<evidence type="ECO:0000256" key="6">
    <source>
        <dbReference type="ARBA" id="ARBA00022723"/>
    </source>
</evidence>
<dbReference type="OrthoDB" id="2414538at2759"/>
<dbReference type="InterPro" id="IPR001680">
    <property type="entry name" value="WD40_rpt"/>
</dbReference>
<evidence type="ECO:0000259" key="15">
    <source>
        <dbReference type="Pfam" id="PF24055"/>
    </source>
</evidence>
<dbReference type="Gene3D" id="2.130.10.10">
    <property type="entry name" value="YVTN repeat-like/Quinoprotein amine dehydrogenase"/>
    <property type="match status" value="3"/>
</dbReference>
<keyword evidence="9" id="KW-0234">DNA repair</keyword>
<organism evidence="17 18">
    <name type="scientific">Coemansia spiralis</name>
    <dbReference type="NCBI Taxonomy" id="417178"/>
    <lineage>
        <taxon>Eukaryota</taxon>
        <taxon>Fungi</taxon>
        <taxon>Fungi incertae sedis</taxon>
        <taxon>Zoopagomycota</taxon>
        <taxon>Kickxellomycotina</taxon>
        <taxon>Kickxellomycetes</taxon>
        <taxon>Kickxellales</taxon>
        <taxon>Kickxellaceae</taxon>
        <taxon>Coemansia</taxon>
    </lineage>
</organism>
<dbReference type="PROSITE" id="PS50294">
    <property type="entry name" value="WD_REPEATS_REGION"/>
    <property type="match status" value="1"/>
</dbReference>
<evidence type="ECO:0000256" key="5">
    <source>
        <dbReference type="ARBA" id="ARBA00022695"/>
    </source>
</evidence>
<dbReference type="GO" id="GO:0000166">
    <property type="term" value="F:nucleotide binding"/>
    <property type="evidence" value="ECO:0007669"/>
    <property type="project" value="InterPro"/>
</dbReference>
<dbReference type="FunFam" id="1.10.132.60:FF:000007">
    <property type="entry name" value="DNA polymerase"/>
    <property type="match status" value="1"/>
</dbReference>
<name>A0A9W8GJ09_9FUNG</name>
<evidence type="ECO:0000256" key="7">
    <source>
        <dbReference type="ARBA" id="ARBA00022763"/>
    </source>
</evidence>
<dbReference type="Gene3D" id="3.90.1600.10">
    <property type="entry name" value="Palm domain of DNA polymerase"/>
    <property type="match status" value="1"/>
</dbReference>
<dbReference type="Gene3D" id="3.30.342.10">
    <property type="entry name" value="DNA Polymerase, chain B, domain 1"/>
    <property type="match status" value="1"/>
</dbReference>
<dbReference type="Gene3D" id="1.10.132.60">
    <property type="entry name" value="DNA polymerase family B, C-terminal domain"/>
    <property type="match status" value="1"/>
</dbReference>
<dbReference type="InterPro" id="IPR006133">
    <property type="entry name" value="DNA-dir_DNA_pol_B_exonuc"/>
</dbReference>
<dbReference type="CDD" id="cd05778">
    <property type="entry name" value="DNA_polB_zeta_exo"/>
    <property type="match status" value="1"/>
</dbReference>
<feature type="repeat" description="WD" evidence="11">
    <location>
        <begin position="1885"/>
        <end position="1916"/>
    </location>
</feature>
<feature type="region of interest" description="Disordered" evidence="12">
    <location>
        <begin position="2995"/>
        <end position="3021"/>
    </location>
</feature>
<dbReference type="InterPro" id="IPR030559">
    <property type="entry name" value="PolZ_Rev3"/>
</dbReference>
<dbReference type="Pfam" id="PF24065">
    <property type="entry name" value="REV3_N"/>
    <property type="match status" value="1"/>
</dbReference>
<dbReference type="SUPFAM" id="SSF53098">
    <property type="entry name" value="Ribonuclease H-like"/>
    <property type="match status" value="1"/>
</dbReference>
<feature type="compositionally biased region" description="Low complexity" evidence="12">
    <location>
        <begin position="2720"/>
        <end position="2732"/>
    </location>
</feature>
<dbReference type="InterPro" id="IPR056447">
    <property type="entry name" value="REV3_N"/>
</dbReference>
<protein>
    <recommendedName>
        <fullName evidence="3">DNA polymerase zeta catalytic subunit</fullName>
        <ecNumber evidence="2">2.7.7.7</ecNumber>
    </recommendedName>
</protein>